<keyword evidence="1" id="KW-0805">Transcription regulation</keyword>
<dbReference type="PRINTS" id="PR00455">
    <property type="entry name" value="HTHTETR"/>
</dbReference>
<comment type="caution">
    <text evidence="7">The sequence shown here is derived from an EMBL/GenBank/DDBJ whole genome shotgun (WGS) entry which is preliminary data.</text>
</comment>
<dbReference type="Pfam" id="PF00440">
    <property type="entry name" value="TetR_N"/>
    <property type="match status" value="1"/>
</dbReference>
<accession>A0A848MEY4</accession>
<dbReference type="InterPro" id="IPR039536">
    <property type="entry name" value="TetR_C_Proteobacteria"/>
</dbReference>
<dbReference type="SUPFAM" id="SSF46689">
    <property type="entry name" value="Homeodomain-like"/>
    <property type="match status" value="1"/>
</dbReference>
<dbReference type="PANTHER" id="PTHR30055:SF234">
    <property type="entry name" value="HTH-TYPE TRANSCRIPTIONAL REGULATOR BETI"/>
    <property type="match status" value="1"/>
</dbReference>
<evidence type="ECO:0000256" key="5">
    <source>
        <dbReference type="SAM" id="MobiDB-lite"/>
    </source>
</evidence>
<reference evidence="7 8" key="1">
    <citation type="submission" date="2020-01" db="EMBL/GenBank/DDBJ databases">
        <authorList>
            <person name="Lee S.D."/>
        </authorList>
    </citation>
    <scope>NUCLEOTIDE SEQUENCE [LARGE SCALE GENOMIC DNA]</scope>
    <source>
        <strain evidence="7 8">SAP-1</strain>
    </source>
</reference>
<dbReference type="Gene3D" id="1.10.357.10">
    <property type="entry name" value="Tetracycline Repressor, domain 2"/>
    <property type="match status" value="1"/>
</dbReference>
<dbReference type="PANTHER" id="PTHR30055">
    <property type="entry name" value="HTH-TYPE TRANSCRIPTIONAL REGULATOR RUTR"/>
    <property type="match status" value="1"/>
</dbReference>
<evidence type="ECO:0000256" key="2">
    <source>
        <dbReference type="ARBA" id="ARBA00023125"/>
    </source>
</evidence>
<dbReference type="Pfam" id="PF14246">
    <property type="entry name" value="TetR_C_7"/>
    <property type="match status" value="1"/>
</dbReference>
<evidence type="ECO:0000256" key="1">
    <source>
        <dbReference type="ARBA" id="ARBA00023015"/>
    </source>
</evidence>
<dbReference type="InterPro" id="IPR001647">
    <property type="entry name" value="HTH_TetR"/>
</dbReference>
<keyword evidence="8" id="KW-1185">Reference proteome</keyword>
<dbReference type="GO" id="GO:0003700">
    <property type="term" value="F:DNA-binding transcription factor activity"/>
    <property type="evidence" value="ECO:0007669"/>
    <property type="project" value="TreeGrafter"/>
</dbReference>
<dbReference type="Proteomes" id="UP000585363">
    <property type="component" value="Unassembled WGS sequence"/>
</dbReference>
<dbReference type="InterPro" id="IPR009057">
    <property type="entry name" value="Homeodomain-like_sf"/>
</dbReference>
<name>A0A848MEY4_9GAMM</name>
<evidence type="ECO:0000256" key="4">
    <source>
        <dbReference type="PROSITE-ProRule" id="PRU00335"/>
    </source>
</evidence>
<feature type="region of interest" description="Disordered" evidence="5">
    <location>
        <begin position="1"/>
        <end position="20"/>
    </location>
</feature>
<dbReference type="PROSITE" id="PS50977">
    <property type="entry name" value="HTH_TETR_2"/>
    <property type="match status" value="1"/>
</dbReference>
<gene>
    <name evidence="7" type="ORF">GW590_02105</name>
</gene>
<sequence>MQDKIVSSDPADARKWRDDDPRRLRMAEKRASILDAARPILLRDGLGGTTLDRVASEGGIAKMTLYRHFPSKEALFEGLVTRMCESIRHSLENAPCGGDDQPAATRLSDELQGFTSALIEPDWLALYRLVVAEGWRFPGLAHVFDQSGMYVIRQRIARLLEAGGVLATTAQPLAAEVVALALGDAYQRAVLGIAEDSDGELFVQQRQRAVAHGFGGTALDERQRSDSGNGK</sequence>
<proteinExistence type="predicted"/>
<feature type="DNA-binding region" description="H-T-H motif" evidence="4">
    <location>
        <begin position="50"/>
        <end position="69"/>
    </location>
</feature>
<keyword evidence="2 4" id="KW-0238">DNA-binding</keyword>
<feature type="domain" description="HTH tetR-type" evidence="6">
    <location>
        <begin position="27"/>
        <end position="87"/>
    </location>
</feature>
<dbReference type="EMBL" id="JAADJU010000001">
    <property type="protein sequence ID" value="NMP25670.1"/>
    <property type="molecule type" value="Genomic_DNA"/>
</dbReference>
<protein>
    <submittedName>
        <fullName evidence="7">TetR/AcrR family transcriptional regulator</fullName>
    </submittedName>
</protein>
<dbReference type="AlphaFoldDB" id="A0A848MEY4"/>
<dbReference type="GO" id="GO:0000976">
    <property type="term" value="F:transcription cis-regulatory region binding"/>
    <property type="evidence" value="ECO:0007669"/>
    <property type="project" value="TreeGrafter"/>
</dbReference>
<evidence type="ECO:0000256" key="3">
    <source>
        <dbReference type="ARBA" id="ARBA00023163"/>
    </source>
</evidence>
<feature type="compositionally biased region" description="Basic and acidic residues" evidence="5">
    <location>
        <begin position="11"/>
        <end position="20"/>
    </location>
</feature>
<organism evidence="7 8">
    <name type="scientific">Rouxiella aceris</name>
    <dbReference type="NCBI Taxonomy" id="2703884"/>
    <lineage>
        <taxon>Bacteria</taxon>
        <taxon>Pseudomonadati</taxon>
        <taxon>Pseudomonadota</taxon>
        <taxon>Gammaproteobacteria</taxon>
        <taxon>Enterobacterales</taxon>
        <taxon>Yersiniaceae</taxon>
        <taxon>Rouxiella</taxon>
    </lineage>
</organism>
<reference evidence="7 8" key="2">
    <citation type="submission" date="2020-06" db="EMBL/GenBank/DDBJ databases">
        <title>Polyphasic characterization of a Rahnella strain isolated from tree sap.</title>
        <authorList>
            <person name="Kim I.S."/>
        </authorList>
    </citation>
    <scope>NUCLEOTIDE SEQUENCE [LARGE SCALE GENOMIC DNA]</scope>
    <source>
        <strain evidence="7 8">SAP-1</strain>
    </source>
</reference>
<keyword evidence="3" id="KW-0804">Transcription</keyword>
<dbReference type="RefSeq" id="WP_169401352.1">
    <property type="nucleotide sequence ID" value="NZ_JAADJU010000001.1"/>
</dbReference>
<evidence type="ECO:0000313" key="7">
    <source>
        <dbReference type="EMBL" id="NMP25670.1"/>
    </source>
</evidence>
<evidence type="ECO:0000259" key="6">
    <source>
        <dbReference type="PROSITE" id="PS50977"/>
    </source>
</evidence>
<evidence type="ECO:0000313" key="8">
    <source>
        <dbReference type="Proteomes" id="UP000585363"/>
    </source>
</evidence>
<dbReference type="InterPro" id="IPR050109">
    <property type="entry name" value="HTH-type_TetR-like_transc_reg"/>
</dbReference>